<gene>
    <name evidence="2" type="ORF">J4224_00530</name>
</gene>
<reference evidence="2" key="2">
    <citation type="submission" date="2021-05" db="EMBL/GenBank/DDBJ databases">
        <title>Protein family content uncovers lineage relationships and bacterial pathway maintenance mechanisms in DPANN archaea.</title>
        <authorList>
            <person name="Castelle C.J."/>
            <person name="Meheust R."/>
            <person name="Jaffe A.L."/>
            <person name="Seitz K."/>
            <person name="Gong X."/>
            <person name="Baker B.J."/>
            <person name="Banfield J.F."/>
        </authorList>
    </citation>
    <scope>NUCLEOTIDE SEQUENCE</scope>
    <source>
        <strain evidence="2">RIFCSPHIGHO2_01_FULL_GW2011_AR10_43_9</strain>
    </source>
</reference>
<evidence type="ECO:0000313" key="2">
    <source>
        <dbReference type="EMBL" id="MBS3058894.1"/>
    </source>
</evidence>
<reference evidence="2" key="1">
    <citation type="submission" date="2021-03" db="EMBL/GenBank/DDBJ databases">
        <authorList>
            <person name="Jaffe A."/>
        </authorList>
    </citation>
    <scope>NUCLEOTIDE SEQUENCE</scope>
    <source>
        <strain evidence="2">RIFCSPHIGHO2_01_FULL_GW2011_AR10_43_9</strain>
    </source>
</reference>
<comment type="caution">
    <text evidence="2">The sequence shown here is derived from an EMBL/GenBank/DDBJ whole genome shotgun (WGS) entry which is preliminary data.</text>
</comment>
<dbReference type="Proteomes" id="UP000683213">
    <property type="component" value="Unassembled WGS sequence"/>
</dbReference>
<evidence type="ECO:0000313" key="3">
    <source>
        <dbReference type="Proteomes" id="UP000683213"/>
    </source>
</evidence>
<dbReference type="EMBL" id="JAGVWF010000006">
    <property type="protein sequence ID" value="MBS3058894.1"/>
    <property type="molecule type" value="Genomic_DNA"/>
</dbReference>
<name>A0A8T4KXU1_9ARCH</name>
<protein>
    <submittedName>
        <fullName evidence="2">Uncharacterized protein</fullName>
    </submittedName>
</protein>
<feature type="region of interest" description="Disordered" evidence="1">
    <location>
        <begin position="1"/>
        <end position="27"/>
    </location>
</feature>
<sequence length="77" mass="8705">MRAKKASQRGLTSERRKAPYGHPEKRANWKNRVGIPLDSLPKEAVRVIPFYGAAVITPENPVRTRKQEAIIYCSAET</sequence>
<feature type="compositionally biased region" description="Basic and acidic residues" evidence="1">
    <location>
        <begin position="12"/>
        <end position="27"/>
    </location>
</feature>
<accession>A0A8T4KXU1</accession>
<evidence type="ECO:0000256" key="1">
    <source>
        <dbReference type="SAM" id="MobiDB-lite"/>
    </source>
</evidence>
<dbReference type="AlphaFoldDB" id="A0A8T4KXU1"/>
<proteinExistence type="predicted"/>
<organism evidence="2 3">
    <name type="scientific">Candidatus Iainarchaeum sp</name>
    <dbReference type="NCBI Taxonomy" id="3101447"/>
    <lineage>
        <taxon>Archaea</taxon>
        <taxon>Candidatus Iainarchaeota</taxon>
        <taxon>Candidatus Iainarchaeia</taxon>
        <taxon>Candidatus Iainarchaeales</taxon>
        <taxon>Candidatus Iainarchaeaceae</taxon>
        <taxon>Candidatus Iainarchaeum</taxon>
    </lineage>
</organism>